<dbReference type="WBParaSite" id="maker-unitig_5548-snap-gene-0.1-mRNA-1">
    <property type="protein sequence ID" value="maker-unitig_5548-snap-gene-0.1-mRNA-1"/>
    <property type="gene ID" value="maker-unitig_5548-snap-gene-0.1"/>
</dbReference>
<keyword evidence="1" id="KW-0472">Membrane</keyword>
<reference evidence="3" key="1">
    <citation type="submission" date="2016-11" db="UniProtKB">
        <authorList>
            <consortium name="WormBaseParasite"/>
        </authorList>
    </citation>
    <scope>IDENTIFICATION</scope>
</reference>
<protein>
    <submittedName>
        <fullName evidence="3">HCO3_cotransp domain-containing protein</fullName>
    </submittedName>
</protein>
<dbReference type="AlphaFoldDB" id="A0A1I8FTZ3"/>
<keyword evidence="1" id="KW-1133">Transmembrane helix</keyword>
<sequence length="147" mass="16479">MTLNFDDLLKQIGGFGRAQLLIFLVPALIAILSGFHTLAPIYLLYTPEYSSMRCLQKRSVGRRHVDQETCNLRERFMVGVFVTGILLNPTSGAGSRILPVRQLSMALDQVFLHTASSARWERSLLASSSRTEIVGPEARFQTPAWRN</sequence>
<proteinExistence type="predicted"/>
<evidence type="ECO:0000256" key="1">
    <source>
        <dbReference type="SAM" id="Phobius"/>
    </source>
</evidence>
<keyword evidence="1" id="KW-0812">Transmembrane</keyword>
<accession>A0A1I8FTZ3</accession>
<feature type="transmembrane region" description="Helical" evidence="1">
    <location>
        <begin position="20"/>
        <end position="45"/>
    </location>
</feature>
<evidence type="ECO:0000313" key="3">
    <source>
        <dbReference type="WBParaSite" id="maker-unitig_5548-snap-gene-0.1-mRNA-1"/>
    </source>
</evidence>
<evidence type="ECO:0000313" key="2">
    <source>
        <dbReference type="Proteomes" id="UP000095280"/>
    </source>
</evidence>
<name>A0A1I8FTZ3_9PLAT</name>
<keyword evidence="2" id="KW-1185">Reference proteome</keyword>
<dbReference type="Proteomes" id="UP000095280">
    <property type="component" value="Unplaced"/>
</dbReference>
<organism evidence="2 3">
    <name type="scientific">Macrostomum lignano</name>
    <dbReference type="NCBI Taxonomy" id="282301"/>
    <lineage>
        <taxon>Eukaryota</taxon>
        <taxon>Metazoa</taxon>
        <taxon>Spiralia</taxon>
        <taxon>Lophotrochozoa</taxon>
        <taxon>Platyhelminthes</taxon>
        <taxon>Rhabditophora</taxon>
        <taxon>Macrostomorpha</taxon>
        <taxon>Macrostomida</taxon>
        <taxon>Macrostomidae</taxon>
        <taxon>Macrostomum</taxon>
    </lineage>
</organism>